<comment type="caution">
    <text evidence="2">The sequence shown here is derived from an EMBL/GenBank/DDBJ whole genome shotgun (WGS) entry which is preliminary data.</text>
</comment>
<evidence type="ECO:0000313" key="3">
    <source>
        <dbReference type="Proteomes" id="UP000324222"/>
    </source>
</evidence>
<sequence length="118" mass="14152">MVLLDGGRDGRHDNVHDDPRGLPWFPARHCPCVPRRVLCRKCHISRCWRRSTCYGDLQVEELREGEKERKGKESIEIEDSKEDKEKKKRMVVEEEEEEEEEEKEEEKENGGKRRRGYR</sequence>
<feature type="region of interest" description="Disordered" evidence="1">
    <location>
        <begin position="62"/>
        <end position="118"/>
    </location>
</feature>
<dbReference type="AlphaFoldDB" id="A0A5B7F2I9"/>
<keyword evidence="3" id="KW-1185">Reference proteome</keyword>
<feature type="compositionally biased region" description="Acidic residues" evidence="1">
    <location>
        <begin position="93"/>
        <end position="105"/>
    </location>
</feature>
<feature type="compositionally biased region" description="Basic and acidic residues" evidence="1">
    <location>
        <begin position="62"/>
        <end position="75"/>
    </location>
</feature>
<evidence type="ECO:0000256" key="1">
    <source>
        <dbReference type="SAM" id="MobiDB-lite"/>
    </source>
</evidence>
<dbReference type="EMBL" id="VSRR010004349">
    <property type="protein sequence ID" value="MPC39388.1"/>
    <property type="molecule type" value="Genomic_DNA"/>
</dbReference>
<name>A0A5B7F2I9_PORTR</name>
<dbReference type="Proteomes" id="UP000324222">
    <property type="component" value="Unassembled WGS sequence"/>
</dbReference>
<protein>
    <submittedName>
        <fullName evidence="2">Uncharacterized protein</fullName>
    </submittedName>
</protein>
<gene>
    <name evidence="2" type="ORF">E2C01_032923</name>
</gene>
<proteinExistence type="predicted"/>
<evidence type="ECO:0000313" key="2">
    <source>
        <dbReference type="EMBL" id="MPC39388.1"/>
    </source>
</evidence>
<organism evidence="2 3">
    <name type="scientific">Portunus trituberculatus</name>
    <name type="common">Swimming crab</name>
    <name type="synonym">Neptunus trituberculatus</name>
    <dbReference type="NCBI Taxonomy" id="210409"/>
    <lineage>
        <taxon>Eukaryota</taxon>
        <taxon>Metazoa</taxon>
        <taxon>Ecdysozoa</taxon>
        <taxon>Arthropoda</taxon>
        <taxon>Crustacea</taxon>
        <taxon>Multicrustacea</taxon>
        <taxon>Malacostraca</taxon>
        <taxon>Eumalacostraca</taxon>
        <taxon>Eucarida</taxon>
        <taxon>Decapoda</taxon>
        <taxon>Pleocyemata</taxon>
        <taxon>Brachyura</taxon>
        <taxon>Eubrachyura</taxon>
        <taxon>Portunoidea</taxon>
        <taxon>Portunidae</taxon>
        <taxon>Portuninae</taxon>
        <taxon>Portunus</taxon>
    </lineage>
</organism>
<reference evidence="2 3" key="1">
    <citation type="submission" date="2019-05" db="EMBL/GenBank/DDBJ databases">
        <title>Another draft genome of Portunus trituberculatus and its Hox gene families provides insights of decapod evolution.</title>
        <authorList>
            <person name="Jeong J.-H."/>
            <person name="Song I."/>
            <person name="Kim S."/>
            <person name="Choi T."/>
            <person name="Kim D."/>
            <person name="Ryu S."/>
            <person name="Kim W."/>
        </authorList>
    </citation>
    <scope>NUCLEOTIDE SEQUENCE [LARGE SCALE GENOMIC DNA]</scope>
    <source>
        <tissue evidence="2">Muscle</tissue>
    </source>
</reference>
<accession>A0A5B7F2I9</accession>